<gene>
    <name evidence="1" type="ORF">ACFQZ8_08240</name>
</gene>
<comment type="caution">
    <text evidence="1">The sequence shown here is derived from an EMBL/GenBank/DDBJ whole genome shotgun (WGS) entry which is preliminary data.</text>
</comment>
<accession>A0ABW2ZZ86</accession>
<dbReference type="PANTHER" id="PTHR39431:SF1">
    <property type="entry name" value="FRPA_C-RELATED PROTEIN"/>
    <property type="match status" value="1"/>
</dbReference>
<name>A0ABW2ZZ86_9ACTN</name>
<dbReference type="SUPFAM" id="SSF54001">
    <property type="entry name" value="Cysteine proteinases"/>
    <property type="match status" value="1"/>
</dbReference>
<evidence type="ECO:0000313" key="2">
    <source>
        <dbReference type="Proteomes" id="UP001597053"/>
    </source>
</evidence>
<protein>
    <recommendedName>
        <fullName evidence="3">FG-GAP repeat protein</fullName>
    </recommendedName>
</protein>
<evidence type="ECO:0000313" key="1">
    <source>
        <dbReference type="EMBL" id="MFD0783902.1"/>
    </source>
</evidence>
<dbReference type="InterPro" id="IPR028994">
    <property type="entry name" value="Integrin_alpha_N"/>
</dbReference>
<proteinExistence type="predicted"/>
<dbReference type="InterPro" id="IPR038765">
    <property type="entry name" value="Papain-like_cys_pep_sf"/>
</dbReference>
<dbReference type="SUPFAM" id="SSF69318">
    <property type="entry name" value="Integrin alpha N-terminal domain"/>
    <property type="match status" value="1"/>
</dbReference>
<evidence type="ECO:0008006" key="3">
    <source>
        <dbReference type="Google" id="ProtNLM"/>
    </source>
</evidence>
<organism evidence="1 2">
    <name type="scientific">Micromonospora azadirachtae</name>
    <dbReference type="NCBI Taxonomy" id="1970735"/>
    <lineage>
        <taxon>Bacteria</taxon>
        <taxon>Bacillati</taxon>
        <taxon>Actinomycetota</taxon>
        <taxon>Actinomycetes</taxon>
        <taxon>Micromonosporales</taxon>
        <taxon>Micromonosporaceae</taxon>
        <taxon>Micromonospora</taxon>
    </lineage>
</organism>
<reference evidence="2" key="1">
    <citation type="journal article" date="2019" name="Int. J. Syst. Evol. Microbiol.">
        <title>The Global Catalogue of Microorganisms (GCM) 10K type strain sequencing project: providing services to taxonomists for standard genome sequencing and annotation.</title>
        <authorList>
            <consortium name="The Broad Institute Genomics Platform"/>
            <consortium name="The Broad Institute Genome Sequencing Center for Infectious Disease"/>
            <person name="Wu L."/>
            <person name="Ma J."/>
        </authorList>
    </citation>
    <scope>NUCLEOTIDE SEQUENCE [LARGE SCALE GENOMIC DNA]</scope>
    <source>
        <strain evidence="2">JCM 32148</strain>
    </source>
</reference>
<dbReference type="PANTHER" id="PTHR39431">
    <property type="entry name" value="FRPA/C-RELATED PROTEIN"/>
    <property type="match status" value="1"/>
</dbReference>
<dbReference type="EMBL" id="JBHTHM010000259">
    <property type="protein sequence ID" value="MFD0783902.1"/>
    <property type="molecule type" value="Genomic_DNA"/>
</dbReference>
<keyword evidence="2" id="KW-1185">Reference proteome</keyword>
<dbReference type="Proteomes" id="UP001597053">
    <property type="component" value="Unassembled WGS sequence"/>
</dbReference>
<dbReference type="Gene3D" id="3.90.1720.10">
    <property type="entry name" value="endopeptidase domain like (from Nostoc punctiforme)"/>
    <property type="match status" value="1"/>
</dbReference>
<sequence length="438" mass="47131">MFERKIVLRRAVTGLVGVSLAAGLGVLGGLATGVTAAPLAAYASSSQGGEITRSEVLARAQDWADHDYTYTQTGYASDVEGDHSYRRDCSGLVSMAWHLTTSYNTGDFMNGAASYTLGSLNDLKPGDAMVRDGHMELFARWKSDSDHSQGAYVYSFNTSGETVRSPNGESNFGNRGFNSWSEMTTYRPIRYDKIVDDAKPTPPEDIPISGDWDGDGDKTIGVYRPTTSTFYLRNVNSGAATIIFKFGHGPSGDIPVVGDWNNDGRDTVGVFRPSESMWYLTNGTTSTDLSFKFGHGPSGDLPVAGDWNNDGKDTVGVFRPSESMWYLTNGTTSTDLSFKFGHGPSGDLPVAGDWNNDGKDTVGVFRPSSSTWYLTNGTTSTDFSFIYGHGPSGDVPVPGDWDGDGDDTPGVRRPSDNTVYLRNTNSGGAVDSQFVYGI</sequence>